<feature type="transmembrane region" description="Helical" evidence="5">
    <location>
        <begin position="162"/>
        <end position="179"/>
    </location>
</feature>
<feature type="transmembrane region" description="Helical" evidence="5">
    <location>
        <begin position="282"/>
        <end position="303"/>
    </location>
</feature>
<dbReference type="InterPro" id="IPR051788">
    <property type="entry name" value="MFS_Transporter"/>
</dbReference>
<dbReference type="GO" id="GO:0022857">
    <property type="term" value="F:transmembrane transporter activity"/>
    <property type="evidence" value="ECO:0007669"/>
    <property type="project" value="InterPro"/>
</dbReference>
<evidence type="ECO:0000313" key="8">
    <source>
        <dbReference type="Proteomes" id="UP000260644"/>
    </source>
</evidence>
<evidence type="ECO:0000259" key="6">
    <source>
        <dbReference type="PROSITE" id="PS50850"/>
    </source>
</evidence>
<feature type="transmembrane region" description="Helical" evidence="5">
    <location>
        <begin position="16"/>
        <end position="35"/>
    </location>
</feature>
<dbReference type="OrthoDB" id="9809599at2"/>
<feature type="transmembrane region" description="Helical" evidence="5">
    <location>
        <begin position="47"/>
        <end position="68"/>
    </location>
</feature>
<proteinExistence type="predicted"/>
<keyword evidence="3 5" id="KW-1133">Transmembrane helix</keyword>
<name>A0A3E1Y3Y2_9BACT</name>
<feature type="transmembrane region" description="Helical" evidence="5">
    <location>
        <begin position="75"/>
        <end position="92"/>
    </location>
</feature>
<feature type="transmembrane region" description="Helical" evidence="5">
    <location>
        <begin position="98"/>
        <end position="117"/>
    </location>
</feature>
<dbReference type="GO" id="GO:0016020">
    <property type="term" value="C:membrane"/>
    <property type="evidence" value="ECO:0007669"/>
    <property type="project" value="UniProtKB-SubCell"/>
</dbReference>
<gene>
    <name evidence="7" type="ORF">DVR12_23650</name>
</gene>
<dbReference type="InterPro" id="IPR020846">
    <property type="entry name" value="MFS_dom"/>
</dbReference>
<dbReference type="EMBL" id="QPMM01000014">
    <property type="protein sequence ID" value="RFS19391.1"/>
    <property type="molecule type" value="Genomic_DNA"/>
</dbReference>
<keyword evidence="4 5" id="KW-0472">Membrane</keyword>
<keyword evidence="8" id="KW-1185">Reference proteome</keyword>
<evidence type="ECO:0000256" key="3">
    <source>
        <dbReference type="ARBA" id="ARBA00022989"/>
    </source>
</evidence>
<reference evidence="7 8" key="1">
    <citation type="submission" date="2018-07" db="EMBL/GenBank/DDBJ databases">
        <title>Chitinophaga K2CV101002-2 sp. nov., isolated from a monsoon evergreen broad-leaved forest soil.</title>
        <authorList>
            <person name="Lv Y."/>
        </authorList>
    </citation>
    <scope>NUCLEOTIDE SEQUENCE [LARGE SCALE GENOMIC DNA]</scope>
    <source>
        <strain evidence="7 8">GDMCC 1.1288</strain>
    </source>
</reference>
<dbReference type="SUPFAM" id="SSF103473">
    <property type="entry name" value="MFS general substrate transporter"/>
    <property type="match status" value="1"/>
</dbReference>
<evidence type="ECO:0000256" key="5">
    <source>
        <dbReference type="SAM" id="Phobius"/>
    </source>
</evidence>
<dbReference type="InterPro" id="IPR011701">
    <property type="entry name" value="MFS"/>
</dbReference>
<dbReference type="PANTHER" id="PTHR23514">
    <property type="entry name" value="BYPASS OF STOP CODON PROTEIN 6"/>
    <property type="match status" value="1"/>
</dbReference>
<dbReference type="CDD" id="cd17393">
    <property type="entry name" value="MFS_MosC_like"/>
    <property type="match status" value="1"/>
</dbReference>
<dbReference type="InterPro" id="IPR036259">
    <property type="entry name" value="MFS_trans_sf"/>
</dbReference>
<feature type="transmembrane region" description="Helical" evidence="5">
    <location>
        <begin position="252"/>
        <end position="270"/>
    </location>
</feature>
<evidence type="ECO:0000256" key="4">
    <source>
        <dbReference type="ARBA" id="ARBA00023136"/>
    </source>
</evidence>
<feature type="domain" description="Major facilitator superfamily (MFS) profile" evidence="6">
    <location>
        <begin position="1"/>
        <end position="393"/>
    </location>
</feature>
<feature type="transmembrane region" description="Helical" evidence="5">
    <location>
        <begin position="339"/>
        <end position="362"/>
    </location>
</feature>
<accession>A0A3E1Y3Y2</accession>
<evidence type="ECO:0000313" key="7">
    <source>
        <dbReference type="EMBL" id="RFS19391.1"/>
    </source>
</evidence>
<evidence type="ECO:0000256" key="1">
    <source>
        <dbReference type="ARBA" id="ARBA00004141"/>
    </source>
</evidence>
<protein>
    <submittedName>
        <fullName evidence="7">MFS transporter</fullName>
    </submittedName>
</protein>
<dbReference type="RefSeq" id="WP_116978443.1">
    <property type="nucleotide sequence ID" value="NZ_QPMM01000014.1"/>
</dbReference>
<dbReference type="Gene3D" id="1.20.1250.20">
    <property type="entry name" value="MFS general substrate transporter like domains"/>
    <property type="match status" value="2"/>
</dbReference>
<dbReference type="PROSITE" id="PS50850">
    <property type="entry name" value="MFS"/>
    <property type="match status" value="1"/>
</dbReference>
<feature type="transmembrane region" description="Helical" evidence="5">
    <location>
        <begin position="137"/>
        <end position="156"/>
    </location>
</feature>
<dbReference type="Pfam" id="PF07690">
    <property type="entry name" value="MFS_1"/>
    <property type="match status" value="1"/>
</dbReference>
<dbReference type="Proteomes" id="UP000260644">
    <property type="component" value="Unassembled WGS sequence"/>
</dbReference>
<feature type="transmembrane region" description="Helical" evidence="5">
    <location>
        <begin position="217"/>
        <end position="240"/>
    </location>
</feature>
<dbReference type="AlphaFoldDB" id="A0A3E1Y3Y2"/>
<keyword evidence="2 5" id="KW-0812">Transmembrane</keyword>
<feature type="transmembrane region" description="Helical" evidence="5">
    <location>
        <begin position="309"/>
        <end position="327"/>
    </location>
</feature>
<organism evidence="7 8">
    <name type="scientific">Chitinophaga silvatica</name>
    <dbReference type="NCBI Taxonomy" id="2282649"/>
    <lineage>
        <taxon>Bacteria</taxon>
        <taxon>Pseudomonadati</taxon>
        <taxon>Bacteroidota</taxon>
        <taxon>Chitinophagia</taxon>
        <taxon>Chitinophagales</taxon>
        <taxon>Chitinophagaceae</taxon>
        <taxon>Chitinophaga</taxon>
    </lineage>
</organism>
<sequence length="393" mass="41769">MRSDRITINAKKATQYIFLVCGLAISSWAPMVPFVKEKLHLNDGNLGLLLLLLGAGAISMMPLSGYFSRLYGTRIVILISGLVAAIFLPILLLMPNSWMMGIALFIFGAGVGTIDVAMNSHGIHVQNKYGRPIMSSFHGLFSVGGLCGSLGLGLLMRAGLEPLTAAISISVLLVIILIWKYPSLFSKQHEGNEQENHTHTEPEAKIKTKSGWFSRRVILLGAACFAVFLSEGAILDWSALFLKENKGIDAELAGVGYATFSIAMAAMRLLGDRIIERVNAKFVVVGGGLIAALGIFIAVATPWILTTLLGFMLLGVGAANIVPVFFSEGGRLKGIPASAAIPAISTMGYAGQLAGPALLGFIAYHVSLAAALTFTGILLLCVAIMYAFRKPDV</sequence>
<evidence type="ECO:0000256" key="2">
    <source>
        <dbReference type="ARBA" id="ARBA00022692"/>
    </source>
</evidence>
<feature type="transmembrane region" description="Helical" evidence="5">
    <location>
        <begin position="368"/>
        <end position="388"/>
    </location>
</feature>
<comment type="subcellular location">
    <subcellularLocation>
        <location evidence="1">Membrane</location>
        <topology evidence="1">Multi-pass membrane protein</topology>
    </subcellularLocation>
</comment>
<dbReference type="PANTHER" id="PTHR23514:SF13">
    <property type="entry name" value="INNER MEMBRANE PROTEIN YBJJ"/>
    <property type="match status" value="1"/>
</dbReference>
<comment type="caution">
    <text evidence="7">The sequence shown here is derived from an EMBL/GenBank/DDBJ whole genome shotgun (WGS) entry which is preliminary data.</text>
</comment>